<evidence type="ECO:0000313" key="2">
    <source>
        <dbReference type="Proteomes" id="UP000594638"/>
    </source>
</evidence>
<dbReference type="Gramene" id="OE9A034096T1">
    <property type="protein sequence ID" value="OE9A034096C1"/>
    <property type="gene ID" value="OE9A034096"/>
</dbReference>
<dbReference type="Proteomes" id="UP000594638">
    <property type="component" value="Unassembled WGS sequence"/>
</dbReference>
<organism evidence="1 2">
    <name type="scientific">Olea europaea subsp. europaea</name>
    <dbReference type="NCBI Taxonomy" id="158383"/>
    <lineage>
        <taxon>Eukaryota</taxon>
        <taxon>Viridiplantae</taxon>
        <taxon>Streptophyta</taxon>
        <taxon>Embryophyta</taxon>
        <taxon>Tracheophyta</taxon>
        <taxon>Spermatophyta</taxon>
        <taxon>Magnoliopsida</taxon>
        <taxon>eudicotyledons</taxon>
        <taxon>Gunneridae</taxon>
        <taxon>Pentapetalae</taxon>
        <taxon>asterids</taxon>
        <taxon>lamiids</taxon>
        <taxon>Lamiales</taxon>
        <taxon>Oleaceae</taxon>
        <taxon>Oleeae</taxon>
        <taxon>Olea</taxon>
    </lineage>
</organism>
<sequence>MIEEFGWEKVVGMGTDGTKVTKGVANGMENRKRKAKVDMPTVLGKRENTITTCEFSIHIKDKENIHGKHEVRPDQEDRVT</sequence>
<dbReference type="AlphaFoldDB" id="A0A8S0SGA1"/>
<comment type="caution">
    <text evidence="1">The sequence shown here is derived from an EMBL/GenBank/DDBJ whole genome shotgun (WGS) entry which is preliminary data.</text>
</comment>
<name>A0A8S0SGA1_OLEEU</name>
<keyword evidence="2" id="KW-1185">Reference proteome</keyword>
<protein>
    <submittedName>
        <fullName evidence="1">Uncharacterized protein</fullName>
    </submittedName>
</protein>
<gene>
    <name evidence="1" type="ORF">OLEA9_A034096</name>
</gene>
<accession>A0A8S0SGA1</accession>
<dbReference type="EMBL" id="CACTIH010005428">
    <property type="protein sequence ID" value="CAA2991754.1"/>
    <property type="molecule type" value="Genomic_DNA"/>
</dbReference>
<proteinExistence type="predicted"/>
<reference evidence="1 2" key="1">
    <citation type="submission" date="2019-12" db="EMBL/GenBank/DDBJ databases">
        <authorList>
            <person name="Alioto T."/>
            <person name="Alioto T."/>
            <person name="Gomez Garrido J."/>
        </authorList>
    </citation>
    <scope>NUCLEOTIDE SEQUENCE [LARGE SCALE GENOMIC DNA]</scope>
</reference>
<evidence type="ECO:0000313" key="1">
    <source>
        <dbReference type="EMBL" id="CAA2991754.1"/>
    </source>
</evidence>